<evidence type="ECO:0000256" key="1">
    <source>
        <dbReference type="SAM" id="MobiDB-lite"/>
    </source>
</evidence>
<feature type="compositionally biased region" description="Polar residues" evidence="1">
    <location>
        <begin position="313"/>
        <end position="324"/>
    </location>
</feature>
<keyword evidence="2" id="KW-0732">Signal</keyword>
<reference evidence="6" key="2">
    <citation type="submission" date="2025-04" db="UniProtKB">
        <authorList>
            <consortium name="RefSeq"/>
        </authorList>
    </citation>
    <scope>IDENTIFICATION</scope>
    <source>
        <strain evidence="6">USDA-PBARC FA_bdor</strain>
        <tissue evidence="6">Whole organism</tissue>
    </source>
</reference>
<feature type="region of interest" description="Disordered" evidence="1">
    <location>
        <begin position="180"/>
        <end position="238"/>
    </location>
</feature>
<keyword evidence="6" id="KW-0067">ATP-binding</keyword>
<feature type="compositionally biased region" description="Acidic residues" evidence="1">
    <location>
        <begin position="365"/>
        <end position="377"/>
    </location>
</feature>
<name>A0A0C9RQY1_9HYME</name>
<proteinExistence type="predicted"/>
<feature type="chain" id="PRO_5044541785" evidence="2">
    <location>
        <begin position="23"/>
        <end position="539"/>
    </location>
</feature>
<evidence type="ECO:0000313" key="5">
    <source>
        <dbReference type="Proteomes" id="UP000694866"/>
    </source>
</evidence>
<reference evidence="4" key="1">
    <citation type="submission" date="2015-01" db="EMBL/GenBank/DDBJ databases">
        <title>Transcriptome Assembly of Fopius arisanus.</title>
        <authorList>
            <person name="Geib S."/>
        </authorList>
    </citation>
    <scope>NUCLEOTIDE SEQUENCE</scope>
</reference>
<sequence length="539" mass="59567">MRLSTVFELLLIFLLIAFAAYGRVIDPDEPLQRVARATKQNFDVSFMSLKQATENVNRYCTCNENICNCCRKFHIPLVRLRGPGCVSLQYLKENNLAVQLSYGGNILMSRIISGKKPQAICVPMPGGLTKFCSRIYSIEREADNHFKACLGLELQSGSDLEASLRVSCFRFGPEGLQLRPAESLPTIETPVPVDDDDDDDYDIFGLEDDSDENPPAKGPEGQQSSDDDDDDDDDDEDVLGFGELIDIFTGDDDSDKKKVTTAAPLVPFTIPLITKPTSTSPPPPQMKPVKQKPETGDIPLETKNPTKLPEVLTSVSETVGTTELSVKVDPTEPGEESTADEDLEDPTEEPLEESTSTPDERPEEKPEEEPEDIEILEDVTPQVVSTAPTVTKTSGVKKIVGIKTVKKPSLTSNSPNAIKIDSKPVVKPLGKPDPNSEEEEEDYILASNSEEDDELENTEDDETEDEGEVEDDSDEEEDAVLSALVADDNKDKHHKISDNETSNPEDDDADYGMGLEELLARRRSSRRQWTGRQSKVMRL</sequence>
<feature type="compositionally biased region" description="Polar residues" evidence="1">
    <location>
        <begin position="382"/>
        <end position="394"/>
    </location>
</feature>
<evidence type="ECO:0000313" key="4">
    <source>
        <dbReference type="EMBL" id="JAG79443.1"/>
    </source>
</evidence>
<keyword evidence="6" id="KW-0347">Helicase</keyword>
<protein>
    <submittedName>
        <fullName evidence="6">Probable ATP-dependent RNA helicase ddx10</fullName>
    </submittedName>
</protein>
<feature type="compositionally biased region" description="Low complexity" evidence="1">
    <location>
        <begin position="269"/>
        <end position="278"/>
    </location>
</feature>
<keyword evidence="5" id="KW-1185">Reference proteome</keyword>
<feature type="compositionally biased region" description="Acidic residues" evidence="1">
    <location>
        <begin position="193"/>
        <end position="212"/>
    </location>
</feature>
<feature type="compositionally biased region" description="Acidic residues" evidence="1">
    <location>
        <begin position="225"/>
        <end position="238"/>
    </location>
</feature>
<dbReference type="GO" id="GO:0004386">
    <property type="term" value="F:helicase activity"/>
    <property type="evidence" value="ECO:0007669"/>
    <property type="project" value="UniProtKB-KW"/>
</dbReference>
<dbReference type="KEGG" id="fas:105264678"/>
<feature type="signal peptide" evidence="2">
    <location>
        <begin position="1"/>
        <end position="22"/>
    </location>
</feature>
<dbReference type="Pfam" id="PF15998">
    <property type="entry name" value="DUF4773"/>
    <property type="match status" value="1"/>
</dbReference>
<feature type="compositionally biased region" description="Acidic residues" evidence="1">
    <location>
        <begin position="435"/>
        <end position="479"/>
    </location>
</feature>
<dbReference type="Proteomes" id="UP000694866">
    <property type="component" value="Unplaced"/>
</dbReference>
<evidence type="ECO:0000256" key="2">
    <source>
        <dbReference type="SAM" id="SignalP"/>
    </source>
</evidence>
<evidence type="ECO:0000259" key="3">
    <source>
        <dbReference type="Pfam" id="PF15998"/>
    </source>
</evidence>
<gene>
    <name evidence="6" type="primary">LOC105264678</name>
    <name evidence="4" type="ORF">g.32051</name>
</gene>
<dbReference type="GeneID" id="105264678"/>
<dbReference type="InterPro" id="IPR031941">
    <property type="entry name" value="DUF4773"/>
</dbReference>
<dbReference type="RefSeq" id="XP_011300012.1">
    <property type="nucleotide sequence ID" value="XM_011301710.1"/>
</dbReference>
<dbReference type="PANTHER" id="PTHR36299">
    <property type="entry name" value="AGAP008005-PA"/>
    <property type="match status" value="1"/>
</dbReference>
<evidence type="ECO:0000313" key="6">
    <source>
        <dbReference type="RefSeq" id="XP_011300012.1"/>
    </source>
</evidence>
<dbReference type="EMBL" id="GBYB01009676">
    <property type="protein sequence ID" value="JAG79443.1"/>
    <property type="molecule type" value="Transcribed_RNA"/>
</dbReference>
<feature type="domain" description="DUF4773" evidence="3">
    <location>
        <begin position="59"/>
        <end position="175"/>
    </location>
</feature>
<accession>A0A0C9RQY1</accession>
<accession>A0A9R1TXX0</accession>
<dbReference type="PANTHER" id="PTHR36299:SF3">
    <property type="entry name" value="FI03431P"/>
    <property type="match status" value="1"/>
</dbReference>
<feature type="region of interest" description="Disordered" evidence="1">
    <location>
        <begin position="269"/>
        <end position="514"/>
    </location>
</feature>
<dbReference type="AlphaFoldDB" id="A0A0C9RQY1"/>
<dbReference type="OrthoDB" id="5952164at2759"/>
<organism evidence="4">
    <name type="scientific">Fopius arisanus</name>
    <dbReference type="NCBI Taxonomy" id="64838"/>
    <lineage>
        <taxon>Eukaryota</taxon>
        <taxon>Metazoa</taxon>
        <taxon>Ecdysozoa</taxon>
        <taxon>Arthropoda</taxon>
        <taxon>Hexapoda</taxon>
        <taxon>Insecta</taxon>
        <taxon>Pterygota</taxon>
        <taxon>Neoptera</taxon>
        <taxon>Endopterygota</taxon>
        <taxon>Hymenoptera</taxon>
        <taxon>Apocrita</taxon>
        <taxon>Ichneumonoidea</taxon>
        <taxon>Braconidae</taxon>
        <taxon>Opiinae</taxon>
        <taxon>Fopius</taxon>
    </lineage>
</organism>
<keyword evidence="6" id="KW-0547">Nucleotide-binding</keyword>
<keyword evidence="6" id="KW-0378">Hydrolase</keyword>
<feature type="compositionally biased region" description="Acidic residues" evidence="1">
    <location>
        <begin position="332"/>
        <end position="352"/>
    </location>
</feature>